<keyword evidence="2" id="KW-1185">Reference proteome</keyword>
<reference evidence="1" key="1">
    <citation type="submission" date="2021-01" db="EMBL/GenBank/DDBJ databases">
        <title>Metabolic potential, ecology and presence of endohyphal bacteria is reflected in genomic diversity of Mucoromycotina.</title>
        <authorList>
            <person name="Muszewska A."/>
            <person name="Okrasinska A."/>
            <person name="Steczkiewicz K."/>
            <person name="Drgas O."/>
            <person name="Orlowska M."/>
            <person name="Perlinska-Lenart U."/>
            <person name="Aleksandrzak-Piekarczyk T."/>
            <person name="Szatraj K."/>
            <person name="Zielenkiewicz U."/>
            <person name="Pilsyk S."/>
            <person name="Malc E."/>
            <person name="Mieczkowski P."/>
            <person name="Kruszewska J.S."/>
            <person name="Biernat P."/>
            <person name="Pawlowska J."/>
        </authorList>
    </citation>
    <scope>NUCLEOTIDE SEQUENCE</scope>
    <source>
        <strain evidence="1">WA0000018081</strain>
    </source>
</reference>
<comment type="caution">
    <text evidence="1">The sequence shown here is derived from an EMBL/GenBank/DDBJ whole genome shotgun (WGS) entry which is preliminary data.</text>
</comment>
<evidence type="ECO:0000313" key="2">
    <source>
        <dbReference type="Proteomes" id="UP000613177"/>
    </source>
</evidence>
<gene>
    <name evidence="1" type="ORF">INT48_001177</name>
</gene>
<proteinExistence type="predicted"/>
<sequence length="189" mass="21386">MRLFIFTKAQFLTLRGIDAQFINHNIFPRLAFDTIQTRRSKGGLGIIDPVKQQNVLQWRWVRLLLVSDQSPPGSSMVYYSAAEGSVAKEIIAAEIVADEVVADEVIANEVVVDEVAIVEDVAAENLMKEVFKVNNVFEDTTLITIRYSANLCLQNTIEVYEDERIMKLEVVSETELGDIEDFKDLDDEQ</sequence>
<dbReference type="Proteomes" id="UP000613177">
    <property type="component" value="Unassembled WGS sequence"/>
</dbReference>
<organism evidence="1 2">
    <name type="scientific">Thamnidium elegans</name>
    <dbReference type="NCBI Taxonomy" id="101142"/>
    <lineage>
        <taxon>Eukaryota</taxon>
        <taxon>Fungi</taxon>
        <taxon>Fungi incertae sedis</taxon>
        <taxon>Mucoromycota</taxon>
        <taxon>Mucoromycotina</taxon>
        <taxon>Mucoromycetes</taxon>
        <taxon>Mucorales</taxon>
        <taxon>Mucorineae</taxon>
        <taxon>Mucoraceae</taxon>
        <taxon>Thamnidium</taxon>
    </lineage>
</organism>
<name>A0A8H7VRM5_9FUNG</name>
<protein>
    <submittedName>
        <fullName evidence="1">Uncharacterized protein</fullName>
    </submittedName>
</protein>
<evidence type="ECO:0000313" key="1">
    <source>
        <dbReference type="EMBL" id="KAG2230525.1"/>
    </source>
</evidence>
<dbReference type="AlphaFoldDB" id="A0A8H7VRM5"/>
<accession>A0A8H7VRM5</accession>
<dbReference type="EMBL" id="JAEPRE010000196">
    <property type="protein sequence ID" value="KAG2230525.1"/>
    <property type="molecule type" value="Genomic_DNA"/>
</dbReference>